<name>A0A9D1YE33_9FIRM</name>
<dbReference type="SUPFAM" id="SSF57825">
    <property type="entry name" value="Aspartate carbamoyltransferase, Regulatory-chain, C-terminal domain"/>
    <property type="match status" value="1"/>
</dbReference>
<dbReference type="PANTHER" id="PTHR35805:SF1">
    <property type="entry name" value="ASPARTATE CARBAMOYLTRANSFERASE REGULATORY CHAIN"/>
    <property type="match status" value="1"/>
</dbReference>
<evidence type="ECO:0000259" key="4">
    <source>
        <dbReference type="Pfam" id="PF01948"/>
    </source>
</evidence>
<evidence type="ECO:0000256" key="2">
    <source>
        <dbReference type="ARBA" id="ARBA00022833"/>
    </source>
</evidence>
<keyword evidence="2" id="KW-0862">Zinc</keyword>
<dbReference type="InterPro" id="IPR036792">
    <property type="entry name" value="Asp_carbatrfase_reg_C_sf"/>
</dbReference>
<evidence type="ECO:0000313" key="7">
    <source>
        <dbReference type="Proteomes" id="UP000823915"/>
    </source>
</evidence>
<dbReference type="GO" id="GO:0009347">
    <property type="term" value="C:aspartate carbamoyltransferase complex"/>
    <property type="evidence" value="ECO:0007669"/>
    <property type="project" value="InterPro"/>
</dbReference>
<dbReference type="InterPro" id="IPR020542">
    <property type="entry name" value="Asp_carbamoyltrfase_reg_C"/>
</dbReference>
<reference evidence="6" key="1">
    <citation type="journal article" date="2021" name="PeerJ">
        <title>Extensive microbial diversity within the chicken gut microbiome revealed by metagenomics and culture.</title>
        <authorList>
            <person name="Gilroy R."/>
            <person name="Ravi A."/>
            <person name="Getino M."/>
            <person name="Pursley I."/>
            <person name="Horton D.L."/>
            <person name="Alikhan N.F."/>
            <person name="Baker D."/>
            <person name="Gharbi K."/>
            <person name="Hall N."/>
            <person name="Watson M."/>
            <person name="Adriaenssens E.M."/>
            <person name="Foster-Nyarko E."/>
            <person name="Jarju S."/>
            <person name="Secka A."/>
            <person name="Antonio M."/>
            <person name="Oren A."/>
            <person name="Chaudhuri R.R."/>
            <person name="La Ragione R."/>
            <person name="Hildebrand F."/>
            <person name="Pallen M.J."/>
        </authorList>
    </citation>
    <scope>NUCLEOTIDE SEQUENCE</scope>
    <source>
        <strain evidence="6">1282</strain>
    </source>
</reference>
<dbReference type="NCBIfam" id="NF002063">
    <property type="entry name" value="PRK00893.1-3"/>
    <property type="match status" value="1"/>
</dbReference>
<comment type="caution">
    <text evidence="6">The sequence shown here is derived from an EMBL/GenBank/DDBJ whole genome shotgun (WGS) entry which is preliminary data.</text>
</comment>
<feature type="domain" description="Aspartate carbamoyltransferase regulatory subunit C-terminal" evidence="5">
    <location>
        <begin position="95"/>
        <end position="137"/>
    </location>
</feature>
<evidence type="ECO:0000256" key="3">
    <source>
        <dbReference type="ARBA" id="ARBA00022975"/>
    </source>
</evidence>
<evidence type="ECO:0000256" key="1">
    <source>
        <dbReference type="ARBA" id="ARBA00022723"/>
    </source>
</evidence>
<proteinExistence type="predicted"/>
<dbReference type="InterPro" id="IPR002801">
    <property type="entry name" value="Asp_carbamoylTrfase_reg"/>
</dbReference>
<accession>A0A9D1YE33</accession>
<dbReference type="Gene3D" id="3.30.70.140">
    <property type="entry name" value="Aspartate carbamoyltransferase regulatory subunit, N-terminal domain"/>
    <property type="match status" value="1"/>
</dbReference>
<dbReference type="SUPFAM" id="SSF54893">
    <property type="entry name" value="Aspartate carbamoyltransferase, Regulatory-chain, N-terminal domain"/>
    <property type="match status" value="1"/>
</dbReference>
<dbReference type="PANTHER" id="PTHR35805">
    <property type="entry name" value="ASPARTATE CARBAMOYLTRANSFERASE REGULATORY CHAIN"/>
    <property type="match status" value="1"/>
</dbReference>
<dbReference type="GO" id="GO:0046872">
    <property type="term" value="F:metal ion binding"/>
    <property type="evidence" value="ECO:0007669"/>
    <property type="project" value="UniProtKB-KW"/>
</dbReference>
<dbReference type="GO" id="GO:0006221">
    <property type="term" value="P:pyrimidine nucleotide biosynthetic process"/>
    <property type="evidence" value="ECO:0007669"/>
    <property type="project" value="UniProtKB-KW"/>
</dbReference>
<protein>
    <submittedName>
        <fullName evidence="6">Aspartate carbamoyltransferase regulatory subunit</fullName>
    </submittedName>
</protein>
<dbReference type="InterPro" id="IPR020545">
    <property type="entry name" value="Asp_carbamoyltransf_reg_N"/>
</dbReference>
<dbReference type="Proteomes" id="UP000823915">
    <property type="component" value="Unassembled WGS sequence"/>
</dbReference>
<keyword evidence="1" id="KW-0479">Metal-binding</keyword>
<keyword evidence="3" id="KW-0665">Pyrimidine biosynthesis</keyword>
<dbReference type="InterPro" id="IPR036793">
    <property type="entry name" value="Asp_carbatrfase_reg_N_sf"/>
</dbReference>
<dbReference type="Gene3D" id="2.30.30.20">
    <property type="entry name" value="Aspartate carbamoyltransferase regulatory subunit, C-terminal domain"/>
    <property type="match status" value="1"/>
</dbReference>
<dbReference type="AlphaFoldDB" id="A0A9D1YE33"/>
<feature type="domain" description="Aspartate carbamoyltransferase regulatory subunit N-terminal" evidence="4">
    <location>
        <begin position="1"/>
        <end position="88"/>
    </location>
</feature>
<organism evidence="6 7">
    <name type="scientific">Candidatus Acutalibacter pullistercoris</name>
    <dbReference type="NCBI Taxonomy" id="2838418"/>
    <lineage>
        <taxon>Bacteria</taxon>
        <taxon>Bacillati</taxon>
        <taxon>Bacillota</taxon>
        <taxon>Clostridia</taxon>
        <taxon>Eubacteriales</taxon>
        <taxon>Acutalibacteraceae</taxon>
        <taxon>Acutalibacter</taxon>
    </lineage>
</organism>
<sequence>MNIDSIENGIVIDHITAGLGMRVYELLELHKLDTCVAIIKNAKSEKFGKKDIIKIEGVTDIDLDVLGFIDNKATVCVIRDGKLAEKKQPPLPQRLVNIVSCKNPRCITSVEQVDQIFTLCDKEAHRYRCIYCEQEYKK</sequence>
<dbReference type="EMBL" id="DXDU01000123">
    <property type="protein sequence ID" value="HIY27035.1"/>
    <property type="molecule type" value="Genomic_DNA"/>
</dbReference>
<reference evidence="6" key="2">
    <citation type="submission" date="2021-04" db="EMBL/GenBank/DDBJ databases">
        <authorList>
            <person name="Gilroy R."/>
        </authorList>
    </citation>
    <scope>NUCLEOTIDE SEQUENCE</scope>
    <source>
        <strain evidence="6">1282</strain>
    </source>
</reference>
<gene>
    <name evidence="6" type="ORF">H9838_07695</name>
</gene>
<evidence type="ECO:0000259" key="5">
    <source>
        <dbReference type="Pfam" id="PF02748"/>
    </source>
</evidence>
<dbReference type="GO" id="GO:0006207">
    <property type="term" value="P:'de novo' pyrimidine nucleobase biosynthetic process"/>
    <property type="evidence" value="ECO:0007669"/>
    <property type="project" value="InterPro"/>
</dbReference>
<dbReference type="Pfam" id="PF02748">
    <property type="entry name" value="PyrI_C"/>
    <property type="match status" value="1"/>
</dbReference>
<dbReference type="Pfam" id="PF01948">
    <property type="entry name" value="PyrI"/>
    <property type="match status" value="1"/>
</dbReference>
<evidence type="ECO:0000313" key="6">
    <source>
        <dbReference type="EMBL" id="HIY27035.1"/>
    </source>
</evidence>